<dbReference type="Pfam" id="PF07690">
    <property type="entry name" value="MFS_1"/>
    <property type="match status" value="2"/>
</dbReference>
<feature type="transmembrane region" description="Helical" evidence="5">
    <location>
        <begin position="244"/>
        <end position="261"/>
    </location>
</feature>
<evidence type="ECO:0000256" key="4">
    <source>
        <dbReference type="ARBA" id="ARBA00023136"/>
    </source>
</evidence>
<evidence type="ECO:0000256" key="1">
    <source>
        <dbReference type="ARBA" id="ARBA00004141"/>
    </source>
</evidence>
<keyword evidence="10" id="KW-1185">Reference proteome</keyword>
<dbReference type="OrthoDB" id="9812221at2"/>
<feature type="transmembrane region" description="Helical" evidence="5">
    <location>
        <begin position="297"/>
        <end position="319"/>
    </location>
</feature>
<feature type="transmembrane region" description="Helical" evidence="5">
    <location>
        <begin position="360"/>
        <end position="381"/>
    </location>
</feature>
<dbReference type="GO" id="GO:0016020">
    <property type="term" value="C:membrane"/>
    <property type="evidence" value="ECO:0007669"/>
    <property type="project" value="UniProtKB-SubCell"/>
</dbReference>
<protein>
    <submittedName>
        <fullName evidence="7">MFS transporter</fullName>
    </submittedName>
</protein>
<dbReference type="EMBL" id="JBGOGF010000001">
    <property type="protein sequence ID" value="MFA1769844.1"/>
    <property type="molecule type" value="Genomic_DNA"/>
</dbReference>
<evidence type="ECO:0000256" key="3">
    <source>
        <dbReference type="ARBA" id="ARBA00022989"/>
    </source>
</evidence>
<dbReference type="Proteomes" id="UP000323866">
    <property type="component" value="Unassembled WGS sequence"/>
</dbReference>
<dbReference type="PROSITE" id="PS50850">
    <property type="entry name" value="MFS"/>
    <property type="match status" value="1"/>
</dbReference>
<dbReference type="PANTHER" id="PTHR23531:SF1">
    <property type="entry name" value="QUINOLENE RESISTANCE PROTEIN NORA"/>
    <property type="match status" value="1"/>
</dbReference>
<dbReference type="SUPFAM" id="SSF103473">
    <property type="entry name" value="MFS general substrate transporter"/>
    <property type="match status" value="1"/>
</dbReference>
<gene>
    <name evidence="8" type="ORF">ACD591_00960</name>
    <name evidence="7" type="ORF">FOE74_05870</name>
</gene>
<evidence type="ECO:0000313" key="8">
    <source>
        <dbReference type="EMBL" id="MFA1769844.1"/>
    </source>
</evidence>
<proteinExistence type="predicted"/>
<dbReference type="CDD" id="cd17489">
    <property type="entry name" value="MFS_YfcJ_like"/>
    <property type="match status" value="1"/>
</dbReference>
<dbReference type="InterPro" id="IPR011701">
    <property type="entry name" value="MFS"/>
</dbReference>
<comment type="caution">
    <text evidence="7">The sequence shown here is derived from an EMBL/GenBank/DDBJ whole genome shotgun (WGS) entry which is preliminary data.</text>
</comment>
<feature type="domain" description="Major facilitator superfamily (MFS) profile" evidence="6">
    <location>
        <begin position="11"/>
        <end position="387"/>
    </location>
</feature>
<sequence length="396" mass="42917">MSTVAPAYSFRFWMLCLSSFLFSASFNMIIPELPNFLTQLGGADYKGFIIGLFTLTAGLSRPFSGKLTDTVGRLPVMYFGVAVCILCSLLYPLLTTVAAFLMLRLLHGFSTGFTPTGEAAYIADIVPLERRGAAIGIFGLAGSLGLAAGPAIGGEFSRHFSLDALFYSSSGMALLSILVLANLKETLPHPQKFKLGLLRIRRNEIFEPRVMPAFVVMLLTLFCYGAVLTVTPDFSEHLGIQNKGLFFTFYTVASIGVRFLAGRASDRYGRVPILRVSTLLMAVSMVVLGLAQSKAMFLGAAVLYGFGTGMNSPTLYAWAIDLSHSDRRGRAMATVYMALEAGIGLGAFASGWIYDNEVSAIPYVFWGAAFLCLLAFLYVSVGKFPKKTEFSSESEE</sequence>
<evidence type="ECO:0000259" key="6">
    <source>
        <dbReference type="PROSITE" id="PS50850"/>
    </source>
</evidence>
<dbReference type="InterPro" id="IPR020846">
    <property type="entry name" value="MFS_dom"/>
</dbReference>
<feature type="transmembrane region" description="Helical" evidence="5">
    <location>
        <begin position="164"/>
        <end position="183"/>
    </location>
</feature>
<evidence type="ECO:0000256" key="5">
    <source>
        <dbReference type="SAM" id="Phobius"/>
    </source>
</evidence>
<keyword evidence="4 5" id="KW-0472">Membrane</keyword>
<dbReference type="GO" id="GO:0022857">
    <property type="term" value="F:transmembrane transporter activity"/>
    <property type="evidence" value="ECO:0007669"/>
    <property type="project" value="InterPro"/>
</dbReference>
<evidence type="ECO:0000313" key="10">
    <source>
        <dbReference type="Proteomes" id="UP001570846"/>
    </source>
</evidence>
<dbReference type="EMBL" id="VKKZ01000019">
    <property type="protein sequence ID" value="KAA6435474.1"/>
    <property type="molecule type" value="Genomic_DNA"/>
</dbReference>
<dbReference type="PANTHER" id="PTHR23531">
    <property type="entry name" value="QUINOLENE RESISTANCE PROTEIN NORA"/>
    <property type="match status" value="1"/>
</dbReference>
<dbReference type="InterPro" id="IPR036259">
    <property type="entry name" value="MFS_trans_sf"/>
</dbReference>
<feature type="transmembrane region" description="Helical" evidence="5">
    <location>
        <begin position="12"/>
        <end position="33"/>
    </location>
</feature>
<comment type="subcellular location">
    <subcellularLocation>
        <location evidence="1">Membrane</location>
        <topology evidence="1">Multi-pass membrane protein</topology>
    </subcellularLocation>
</comment>
<evidence type="ECO:0000256" key="2">
    <source>
        <dbReference type="ARBA" id="ARBA00022692"/>
    </source>
</evidence>
<organism evidence="7 9">
    <name type="scientific">Rufibacter glacialis</name>
    <dbReference type="NCBI Taxonomy" id="1259555"/>
    <lineage>
        <taxon>Bacteria</taxon>
        <taxon>Pseudomonadati</taxon>
        <taxon>Bacteroidota</taxon>
        <taxon>Cytophagia</taxon>
        <taxon>Cytophagales</taxon>
        <taxon>Hymenobacteraceae</taxon>
        <taxon>Rufibacter</taxon>
    </lineage>
</organism>
<reference evidence="7 9" key="1">
    <citation type="submission" date="2019-07" db="EMBL/GenBank/DDBJ databases">
        <authorList>
            <person name="Qu J.-H."/>
        </authorList>
    </citation>
    <scope>NUCLEOTIDE SEQUENCE [LARGE SCALE GENOMIC DNA]</scope>
    <source>
        <strain evidence="7 9">MDT1-10-3</strain>
    </source>
</reference>
<keyword evidence="3 5" id="KW-1133">Transmembrane helix</keyword>
<dbReference type="PRINTS" id="PR01035">
    <property type="entry name" value="TCRTETA"/>
</dbReference>
<dbReference type="InterPro" id="IPR052714">
    <property type="entry name" value="MFS_Exporter"/>
</dbReference>
<feature type="transmembrane region" description="Helical" evidence="5">
    <location>
        <begin position="133"/>
        <end position="152"/>
    </location>
</feature>
<feature type="transmembrane region" description="Helical" evidence="5">
    <location>
        <begin position="273"/>
        <end position="291"/>
    </location>
</feature>
<accession>A0A5M8QKG5</accession>
<reference evidence="7 9" key="2">
    <citation type="submission" date="2019-09" db="EMBL/GenBank/DDBJ databases">
        <title>A bacterium isolated from glacier soil.</title>
        <authorList>
            <person name="Liu Q."/>
        </authorList>
    </citation>
    <scope>NUCLEOTIDE SEQUENCE [LARGE SCALE GENOMIC DNA]</scope>
    <source>
        <strain evidence="7 9">MDT1-10-3</strain>
    </source>
</reference>
<feature type="transmembrane region" description="Helical" evidence="5">
    <location>
        <begin position="210"/>
        <end position="232"/>
    </location>
</feature>
<dbReference type="AlphaFoldDB" id="A0A5M8QKG5"/>
<feature type="transmembrane region" description="Helical" evidence="5">
    <location>
        <begin position="331"/>
        <end position="354"/>
    </location>
</feature>
<dbReference type="RefSeq" id="WP_149097666.1">
    <property type="nucleotide sequence ID" value="NZ_BMMG01000002.1"/>
</dbReference>
<dbReference type="InterPro" id="IPR001958">
    <property type="entry name" value="Tet-R_TetA/multi-R_MdtG-like"/>
</dbReference>
<keyword evidence="2 5" id="KW-0812">Transmembrane</keyword>
<feature type="transmembrane region" description="Helical" evidence="5">
    <location>
        <begin position="76"/>
        <end position="103"/>
    </location>
</feature>
<evidence type="ECO:0000313" key="7">
    <source>
        <dbReference type="EMBL" id="KAA6435474.1"/>
    </source>
</evidence>
<name>A0A5M8QKG5_9BACT</name>
<evidence type="ECO:0000313" key="9">
    <source>
        <dbReference type="Proteomes" id="UP000323866"/>
    </source>
</evidence>
<dbReference type="Proteomes" id="UP001570846">
    <property type="component" value="Unassembled WGS sequence"/>
</dbReference>
<reference evidence="8 10" key="3">
    <citation type="submission" date="2024-08" db="EMBL/GenBank/DDBJ databases">
        <authorList>
            <person name="Wei W."/>
        </authorList>
    </citation>
    <scope>NUCLEOTIDE SEQUENCE [LARGE SCALE GENOMIC DNA]</scope>
    <source>
        <strain evidence="8 10">XU2</strain>
    </source>
</reference>
<dbReference type="Gene3D" id="1.20.1250.20">
    <property type="entry name" value="MFS general substrate transporter like domains"/>
    <property type="match status" value="2"/>
</dbReference>